<sequence>MPPNNAVRLDNFFPETLRVKIRGGHTSYATGVASSTASVETLMEYSGLSGKKLFAIASTAVYDVSSSGTASSSLTGLSNARWQHTVFTPNGGTPTLMMCNGVDTPRQYAGSAWSTVSITVSAGSAGELIHVASHANRLWWTRKNSMSVFYSAQAGALSGAMKQLNLGPIFDEGSYLIGTASWSRDSGEGPDDLAVFLTANGEAAVYSGTDPGSANTWAHVQTYHLPRPIGQRPFMKFRGDLLVLTEAGVIPFSQVLSTGFVNPAEQGLSARIAKAFNDAIRAGGSIFGWGACYYKRGTQILFNVPVKDGETYHQYVMNTQNYAWCRYIGMNAVSWATYNDDLYFGGTDGTVYKADTGTSDNGAAIRGDIRTAFSRFREPRKKHFHMIRPQITSDGSPMIAVGLNIDFADKSPSSIPTTASGDGATWDVSEWDQADWAGGEQVVTPWLNVQGIGQSASFALRVDVSDIEVGLNAVDVLFEPGEYL</sequence>
<dbReference type="EMBL" id="JBHRTR010000028">
    <property type="protein sequence ID" value="MFC3228790.1"/>
    <property type="molecule type" value="Genomic_DNA"/>
</dbReference>
<organism evidence="1 2">
    <name type="scientific">Marinibaculum pumilum</name>
    <dbReference type="NCBI Taxonomy" id="1766165"/>
    <lineage>
        <taxon>Bacteria</taxon>
        <taxon>Pseudomonadati</taxon>
        <taxon>Pseudomonadota</taxon>
        <taxon>Alphaproteobacteria</taxon>
        <taxon>Rhodospirillales</taxon>
        <taxon>Rhodospirillaceae</taxon>
        <taxon>Marinibaculum</taxon>
    </lineage>
</organism>
<gene>
    <name evidence="1" type="ORF">ACFOGJ_16215</name>
</gene>
<dbReference type="Proteomes" id="UP001595528">
    <property type="component" value="Unassembled WGS sequence"/>
</dbReference>
<evidence type="ECO:0000313" key="1">
    <source>
        <dbReference type="EMBL" id="MFC3228790.1"/>
    </source>
</evidence>
<protein>
    <submittedName>
        <fullName evidence="1">Uncharacterized protein</fullName>
    </submittedName>
</protein>
<keyword evidence="2" id="KW-1185">Reference proteome</keyword>
<dbReference type="RefSeq" id="WP_379902238.1">
    <property type="nucleotide sequence ID" value="NZ_JBHRTR010000028.1"/>
</dbReference>
<accession>A0ABV7L2C6</accession>
<evidence type="ECO:0000313" key="2">
    <source>
        <dbReference type="Proteomes" id="UP001595528"/>
    </source>
</evidence>
<name>A0ABV7L2C6_9PROT</name>
<proteinExistence type="predicted"/>
<comment type="caution">
    <text evidence="1">The sequence shown here is derived from an EMBL/GenBank/DDBJ whole genome shotgun (WGS) entry which is preliminary data.</text>
</comment>
<reference evidence="2" key="1">
    <citation type="journal article" date="2019" name="Int. J. Syst. Evol. Microbiol.">
        <title>The Global Catalogue of Microorganisms (GCM) 10K type strain sequencing project: providing services to taxonomists for standard genome sequencing and annotation.</title>
        <authorList>
            <consortium name="The Broad Institute Genomics Platform"/>
            <consortium name="The Broad Institute Genome Sequencing Center for Infectious Disease"/>
            <person name="Wu L."/>
            <person name="Ma J."/>
        </authorList>
    </citation>
    <scope>NUCLEOTIDE SEQUENCE [LARGE SCALE GENOMIC DNA]</scope>
    <source>
        <strain evidence="2">KCTC 42964</strain>
    </source>
</reference>